<dbReference type="Proteomes" id="UP001595752">
    <property type="component" value="Unassembled WGS sequence"/>
</dbReference>
<feature type="binding site" evidence="5">
    <location>
        <position position="157"/>
    </location>
    <ligand>
        <name>Zn(2+)</name>
        <dbReference type="ChEBI" id="CHEBI:29105"/>
    </ligand>
</feature>
<dbReference type="RefSeq" id="WP_377911369.1">
    <property type="nucleotide sequence ID" value="NZ_JBHRZT010000007.1"/>
</dbReference>
<evidence type="ECO:0000313" key="8">
    <source>
        <dbReference type="Proteomes" id="UP001595752"/>
    </source>
</evidence>
<dbReference type="Gene3D" id="1.20.120.450">
    <property type="entry name" value="dinb family like domain"/>
    <property type="match status" value="1"/>
</dbReference>
<comment type="function">
    <text evidence="5">Possible metal-dependent hydrolase.</text>
</comment>
<feature type="domain" description="DinB-like" evidence="6">
    <location>
        <begin position="32"/>
        <end position="165"/>
    </location>
</feature>
<evidence type="ECO:0000256" key="3">
    <source>
        <dbReference type="ARBA" id="ARBA00022801"/>
    </source>
</evidence>
<keyword evidence="4 5" id="KW-0862">Zinc</keyword>
<gene>
    <name evidence="7" type="ORF">ACFOU2_00910</name>
</gene>
<dbReference type="NCBIfam" id="NF009807">
    <property type="entry name" value="PRK13291.1"/>
    <property type="match status" value="1"/>
</dbReference>
<comment type="subcellular location">
    <subcellularLocation>
        <location evidence="5">Cytoplasm</location>
    </subcellularLocation>
</comment>
<dbReference type="InterPro" id="IPR023774">
    <property type="entry name" value="Put_metal_dep_hydrolase_YfiT"/>
</dbReference>
<dbReference type="HAMAP" id="MF_01256">
    <property type="entry name" value="YfiT_hydrol"/>
    <property type="match status" value="1"/>
</dbReference>
<comment type="caution">
    <text evidence="7">The sequence shown here is derived from an EMBL/GenBank/DDBJ whole genome shotgun (WGS) entry which is preliminary data.</text>
</comment>
<organism evidence="7 8">
    <name type="scientific">Bacillus songklensis</name>
    <dbReference type="NCBI Taxonomy" id="1069116"/>
    <lineage>
        <taxon>Bacteria</taxon>
        <taxon>Bacillati</taxon>
        <taxon>Bacillota</taxon>
        <taxon>Bacilli</taxon>
        <taxon>Bacillales</taxon>
        <taxon>Bacillaceae</taxon>
        <taxon>Bacillus</taxon>
    </lineage>
</organism>
<protein>
    <recommendedName>
        <fullName evidence="5">Putative metal-dependent hydrolase ACFOU2_00910</fullName>
        <ecNumber evidence="5">3.-.-.-</ecNumber>
    </recommendedName>
</protein>
<keyword evidence="7" id="KW-0808">Transferase</keyword>
<dbReference type="InterPro" id="IPR024775">
    <property type="entry name" value="DinB-like"/>
</dbReference>
<keyword evidence="3 5" id="KW-0378">Hydrolase</keyword>
<name>A0ABV8AW01_9BACI</name>
<reference evidence="8" key="1">
    <citation type="journal article" date="2019" name="Int. J. Syst. Evol. Microbiol.">
        <title>The Global Catalogue of Microorganisms (GCM) 10K type strain sequencing project: providing services to taxonomists for standard genome sequencing and annotation.</title>
        <authorList>
            <consortium name="The Broad Institute Genomics Platform"/>
            <consortium name="The Broad Institute Genome Sequencing Center for Infectious Disease"/>
            <person name="Wu L."/>
            <person name="Ma J."/>
        </authorList>
    </citation>
    <scope>NUCLEOTIDE SEQUENCE [LARGE SCALE GENOMIC DNA]</scope>
    <source>
        <strain evidence="8">CCUG 61889</strain>
    </source>
</reference>
<feature type="binding site" evidence="5">
    <location>
        <position position="161"/>
    </location>
    <ligand>
        <name>Zn(2+)</name>
        <dbReference type="ChEBI" id="CHEBI:29105"/>
    </ligand>
</feature>
<dbReference type="InterPro" id="IPR034660">
    <property type="entry name" value="DinB/YfiT-like"/>
</dbReference>
<dbReference type="EC" id="3.-.-.-" evidence="5"/>
<comment type="cofactor">
    <cofactor evidence="5">
        <name>Zn(2+)</name>
        <dbReference type="ChEBI" id="CHEBI:29105"/>
    </cofactor>
    <text evidence="5">Binds 1 zinc ion per subunit.</text>
</comment>
<feature type="binding site" evidence="5">
    <location>
        <position position="64"/>
    </location>
    <ligand>
        <name>Zn(2+)</name>
        <dbReference type="ChEBI" id="CHEBI:29105"/>
    </ligand>
</feature>
<comment type="similarity">
    <text evidence="5">Belongs to the metal hydrolase YfiT family.</text>
</comment>
<evidence type="ECO:0000256" key="1">
    <source>
        <dbReference type="ARBA" id="ARBA00022490"/>
    </source>
</evidence>
<evidence type="ECO:0000313" key="7">
    <source>
        <dbReference type="EMBL" id="MFC3882158.1"/>
    </source>
</evidence>
<proteinExistence type="inferred from homology"/>
<comment type="subunit">
    <text evidence="5">Homodimer.</text>
</comment>
<dbReference type="EMBL" id="JBHRZT010000007">
    <property type="protein sequence ID" value="MFC3882158.1"/>
    <property type="molecule type" value="Genomic_DNA"/>
</dbReference>
<keyword evidence="8" id="KW-1185">Reference proteome</keyword>
<dbReference type="Pfam" id="PF12867">
    <property type="entry name" value="DinB_2"/>
    <property type="match status" value="1"/>
</dbReference>
<dbReference type="SUPFAM" id="SSF109854">
    <property type="entry name" value="DinB/YfiT-like putative metalloenzymes"/>
    <property type="match status" value="1"/>
</dbReference>
<keyword evidence="2 5" id="KW-0479">Metal-binding</keyword>
<evidence type="ECO:0000256" key="4">
    <source>
        <dbReference type="ARBA" id="ARBA00022833"/>
    </source>
</evidence>
<evidence type="ECO:0000256" key="5">
    <source>
        <dbReference type="HAMAP-Rule" id="MF_01256"/>
    </source>
</evidence>
<sequence length="169" mass="19381">MDKRYPIGTFQMPEEKNEKELKSLIADIKGLPEKLREAVHGLTQEQLDSPYREGGWTIRQVVHHLADAHMNAFIRTKLALTEETPTIKPFEENDWAVTKEAQEAPIELSLSLLDGLQKRWALLLESLEEGEFTKAVYHPGMEKELDLYTLTALYAWHGKHHTAHIVNAN</sequence>
<dbReference type="GO" id="GO:0016740">
    <property type="term" value="F:transferase activity"/>
    <property type="evidence" value="ECO:0007669"/>
    <property type="project" value="UniProtKB-KW"/>
</dbReference>
<evidence type="ECO:0000259" key="6">
    <source>
        <dbReference type="Pfam" id="PF12867"/>
    </source>
</evidence>
<evidence type="ECO:0000256" key="2">
    <source>
        <dbReference type="ARBA" id="ARBA00022723"/>
    </source>
</evidence>
<accession>A0ABV8AW01</accession>
<keyword evidence="1 5" id="KW-0963">Cytoplasm</keyword>